<accession>A0ACB5SSI6</accession>
<gene>
    <name evidence="1" type="ORF">Amon02_000064300</name>
</gene>
<evidence type="ECO:0000313" key="1">
    <source>
        <dbReference type="EMBL" id="GME71605.1"/>
    </source>
</evidence>
<protein>
    <submittedName>
        <fullName evidence="1">Unnamed protein product</fullName>
    </submittedName>
</protein>
<proteinExistence type="predicted"/>
<keyword evidence="2" id="KW-1185">Reference proteome</keyword>
<evidence type="ECO:0000313" key="2">
    <source>
        <dbReference type="Proteomes" id="UP001165064"/>
    </source>
</evidence>
<comment type="caution">
    <text evidence="1">The sequence shown here is derived from an EMBL/GenBank/DDBJ whole genome shotgun (WGS) entry which is preliminary data.</text>
</comment>
<dbReference type="Proteomes" id="UP001165064">
    <property type="component" value="Unassembled WGS sequence"/>
</dbReference>
<name>A0ACB5SSI6_AMBMO</name>
<reference evidence="1" key="1">
    <citation type="submission" date="2023-04" db="EMBL/GenBank/DDBJ databases">
        <title>Ambrosiozyma monospora NBRC 10751.</title>
        <authorList>
            <person name="Ichikawa N."/>
            <person name="Sato H."/>
            <person name="Tonouchi N."/>
        </authorList>
    </citation>
    <scope>NUCLEOTIDE SEQUENCE</scope>
    <source>
        <strain evidence="1">NBRC 10751</strain>
    </source>
</reference>
<sequence length="520" mass="58045">MVNFISSMNSILFQLLTVSMVSQNLAQAHTIPEVANPNQENLITSLSLPELVHLQNIDELKSNWEIKGSTIFDEGRLILTPKPEISSNTKPVLQYGSIWSRQQPPQLNSFSYDTSFRSIGAYGQTGAGISFWILDPTSFDSTDKENSGGPKKFKGLQIAFDANNRQLGPMVEVFLNDGTKEISSSSIEDSIGAYGWEYQSSNVPTTLKVGYEQGLLKVTLDNILALETDKIDLSSLIGGGATFVVGVTTVAPKDVIKTEQFELLTFNSYDTLIEDLKTESKQTLVAKHSAPKKISSHGPSRNFFEDTENRLREQLLNKDSSSQNQGQNQQAYGGYDSSSNSINDATIQEIIKRLDTLQNQGSDGSTTQIQKQLFTINKSLKNYAVRLGELQDKLQQTQNQLLDQMKQFNTKFDAIQDIAQSQHQFAENFNYRFSALNKFLDSQSQQSVNLDTKLSNLQEQYLLSSQMSGETDKFQTEFQKNLSTLAHAVKMVMVPVLILLVVLALLVYKLRSDIKHSKVL</sequence>
<dbReference type="EMBL" id="BSXS01000243">
    <property type="protein sequence ID" value="GME71605.1"/>
    <property type="molecule type" value="Genomic_DNA"/>
</dbReference>
<organism evidence="1 2">
    <name type="scientific">Ambrosiozyma monospora</name>
    <name type="common">Yeast</name>
    <name type="synonym">Endomycopsis monosporus</name>
    <dbReference type="NCBI Taxonomy" id="43982"/>
    <lineage>
        <taxon>Eukaryota</taxon>
        <taxon>Fungi</taxon>
        <taxon>Dikarya</taxon>
        <taxon>Ascomycota</taxon>
        <taxon>Saccharomycotina</taxon>
        <taxon>Pichiomycetes</taxon>
        <taxon>Pichiales</taxon>
        <taxon>Pichiaceae</taxon>
        <taxon>Ambrosiozyma</taxon>
    </lineage>
</organism>